<feature type="transmembrane region" description="Helical" evidence="1">
    <location>
        <begin position="154"/>
        <end position="174"/>
    </location>
</feature>
<feature type="transmembrane region" description="Helical" evidence="1">
    <location>
        <begin position="127"/>
        <end position="148"/>
    </location>
</feature>
<comment type="caution">
    <text evidence="3">The sequence shown here is derived from an EMBL/GenBank/DDBJ whole genome shotgun (WGS) entry which is preliminary data.</text>
</comment>
<dbReference type="InterPro" id="IPR021309">
    <property type="entry name" value="YgaP-like_TM"/>
</dbReference>
<proteinExistence type="predicted"/>
<evidence type="ECO:0000256" key="1">
    <source>
        <dbReference type="SAM" id="Phobius"/>
    </source>
</evidence>
<accession>A0ABS6BLM9</accession>
<dbReference type="CDD" id="cd00158">
    <property type="entry name" value="RHOD"/>
    <property type="match status" value="1"/>
</dbReference>
<dbReference type="Pfam" id="PF11127">
    <property type="entry name" value="YgaP-like_TM"/>
    <property type="match status" value="1"/>
</dbReference>
<name>A0ABS6BLM9_9SPHN</name>
<organism evidence="3 4">
    <name type="scientific">Sphingomonas quercus</name>
    <dbReference type="NCBI Taxonomy" id="2842451"/>
    <lineage>
        <taxon>Bacteria</taxon>
        <taxon>Pseudomonadati</taxon>
        <taxon>Pseudomonadota</taxon>
        <taxon>Alphaproteobacteria</taxon>
        <taxon>Sphingomonadales</taxon>
        <taxon>Sphingomonadaceae</taxon>
        <taxon>Sphingomonas</taxon>
    </lineage>
</organism>
<dbReference type="InterPro" id="IPR050229">
    <property type="entry name" value="GlpE_sulfurtransferase"/>
</dbReference>
<sequence>MTSDATITPVNALALLRNGDAVLVDVREPDEYRAAHIPWALSMPLGQLDALLGETGIPEGRTLIFQCLKGGRGGQACLVADRAGHGAGRDIRNLLGGIEGWTASGLPVVRAEGATGPAIPIMRQVQIVVGLLVLAATLAGLSGIGWGFYLAALFGFMLAFAGFTGWCGMAMLLARAPWNR</sequence>
<dbReference type="PROSITE" id="PS50206">
    <property type="entry name" value="RHODANESE_3"/>
    <property type="match status" value="1"/>
</dbReference>
<dbReference type="EMBL" id="JAHKRT010000008">
    <property type="protein sequence ID" value="MBU3079084.1"/>
    <property type="molecule type" value="Genomic_DNA"/>
</dbReference>
<evidence type="ECO:0000313" key="3">
    <source>
        <dbReference type="EMBL" id="MBU3079084.1"/>
    </source>
</evidence>
<feature type="domain" description="Rhodanese" evidence="2">
    <location>
        <begin position="17"/>
        <end position="110"/>
    </location>
</feature>
<reference evidence="3 4" key="1">
    <citation type="submission" date="2021-06" db="EMBL/GenBank/DDBJ databases">
        <title>Sphingomonas sp. XMGL2, whole genome shotgun sequencing project.</title>
        <authorList>
            <person name="Zhao G."/>
            <person name="Shen L."/>
        </authorList>
    </citation>
    <scope>NUCLEOTIDE SEQUENCE [LARGE SCALE GENOMIC DNA]</scope>
    <source>
        <strain evidence="3 4">XMGL2</strain>
    </source>
</reference>
<gene>
    <name evidence="3" type="ORF">KOF26_14580</name>
</gene>
<dbReference type="SMART" id="SM00450">
    <property type="entry name" value="RHOD"/>
    <property type="match status" value="1"/>
</dbReference>
<protein>
    <submittedName>
        <fullName evidence="3">Rhodanese-like domain-containing protein</fullName>
    </submittedName>
</protein>
<dbReference type="Proteomes" id="UP000776276">
    <property type="component" value="Unassembled WGS sequence"/>
</dbReference>
<evidence type="ECO:0000259" key="2">
    <source>
        <dbReference type="PROSITE" id="PS50206"/>
    </source>
</evidence>
<dbReference type="Pfam" id="PF00581">
    <property type="entry name" value="Rhodanese"/>
    <property type="match status" value="1"/>
</dbReference>
<keyword evidence="1" id="KW-0812">Transmembrane</keyword>
<keyword evidence="1" id="KW-0472">Membrane</keyword>
<dbReference type="PANTHER" id="PTHR43031:SF1">
    <property type="entry name" value="PYRIDINE NUCLEOTIDE-DISULPHIDE OXIDOREDUCTASE"/>
    <property type="match status" value="1"/>
</dbReference>
<dbReference type="PANTHER" id="PTHR43031">
    <property type="entry name" value="FAD-DEPENDENT OXIDOREDUCTASE"/>
    <property type="match status" value="1"/>
</dbReference>
<evidence type="ECO:0000313" key="4">
    <source>
        <dbReference type="Proteomes" id="UP000776276"/>
    </source>
</evidence>
<dbReference type="RefSeq" id="WP_216326532.1">
    <property type="nucleotide sequence ID" value="NZ_JAHKRT010000008.1"/>
</dbReference>
<dbReference type="InterPro" id="IPR001763">
    <property type="entry name" value="Rhodanese-like_dom"/>
</dbReference>
<keyword evidence="1" id="KW-1133">Transmembrane helix</keyword>
<keyword evidence="4" id="KW-1185">Reference proteome</keyword>